<dbReference type="RefSeq" id="WP_090310557.1">
    <property type="nucleotide sequence ID" value="NZ_FNZE01000007.1"/>
</dbReference>
<evidence type="ECO:0000313" key="3">
    <source>
        <dbReference type="EMBL" id="SEJ33310.1"/>
    </source>
</evidence>
<protein>
    <recommendedName>
        <fullName evidence="2">Protein NO VEIN C-terminal domain-containing protein</fullName>
    </recommendedName>
</protein>
<dbReference type="AlphaFoldDB" id="A0A1H6Y858"/>
<gene>
    <name evidence="3" type="ORF">SAMN05216201_10778</name>
</gene>
<accession>A0A1H6Y858</accession>
<evidence type="ECO:0000256" key="1">
    <source>
        <dbReference type="SAM" id="MobiDB-lite"/>
    </source>
</evidence>
<keyword evidence="4" id="KW-1185">Reference proteome</keyword>
<evidence type="ECO:0000313" key="4">
    <source>
        <dbReference type="Proteomes" id="UP000242930"/>
    </source>
</evidence>
<sequence>MDITTQIIETIKSGQAIKVCGNIEHWLTTLATGFWGFDTDKQDFWGKLKPGDVFIFQASRPNLTFVTKSKPSPDASGFIGAGIVGSTSRKTEPRWLSEVIESNFNESPRIWPNLVHFSDVLWFGDVDQIPAQAVQEAIERCKERQLDLNVHIHHLARNRLTLKEMANKGFTYAPASNGQRLLNKTDKLADIFKSHATSATRRSYYLPEPLELPITPPPLDASDYVCIGNSSPTRRMARPSTKSASRKGATRSKDYLQEAAANQALGRLGEKIVLKREIERVSVELGEENKFRVVDVPHVEGDGAGYDIRSVRLTQDGISIYFIEVKTTTGDANTPFFLTENERNFAALNAEQLEVVRIHSLDQSKGEYQEYRLTGSQLLNMVMTPITYRVEVGIEPAAQGDLNSE</sequence>
<dbReference type="Pfam" id="PF13020">
    <property type="entry name" value="NOV_C"/>
    <property type="match status" value="1"/>
</dbReference>
<organism evidence="3 4">
    <name type="scientific">Pseudomonas linyingensis</name>
    <dbReference type="NCBI Taxonomy" id="915471"/>
    <lineage>
        <taxon>Bacteria</taxon>
        <taxon>Pseudomonadati</taxon>
        <taxon>Pseudomonadota</taxon>
        <taxon>Gammaproteobacteria</taxon>
        <taxon>Pseudomonadales</taxon>
        <taxon>Pseudomonadaceae</taxon>
        <taxon>Pseudomonas</taxon>
    </lineage>
</organism>
<reference evidence="4" key="1">
    <citation type="submission" date="2016-10" db="EMBL/GenBank/DDBJ databases">
        <authorList>
            <person name="Varghese N."/>
            <person name="Submissions S."/>
        </authorList>
    </citation>
    <scope>NUCLEOTIDE SEQUENCE [LARGE SCALE GENOMIC DNA]</scope>
    <source>
        <strain evidence="4">LMG 25967</strain>
    </source>
</reference>
<feature type="region of interest" description="Disordered" evidence="1">
    <location>
        <begin position="230"/>
        <end position="252"/>
    </location>
</feature>
<evidence type="ECO:0000259" key="2">
    <source>
        <dbReference type="Pfam" id="PF13020"/>
    </source>
</evidence>
<proteinExistence type="predicted"/>
<dbReference type="InterPro" id="IPR024975">
    <property type="entry name" value="NOV_C"/>
</dbReference>
<dbReference type="EMBL" id="FNZE01000007">
    <property type="protein sequence ID" value="SEJ33310.1"/>
    <property type="molecule type" value="Genomic_DNA"/>
</dbReference>
<dbReference type="OrthoDB" id="529575at2"/>
<feature type="domain" description="Protein NO VEIN C-terminal" evidence="2">
    <location>
        <begin position="271"/>
        <end position="363"/>
    </location>
</feature>
<dbReference type="Proteomes" id="UP000242930">
    <property type="component" value="Unassembled WGS sequence"/>
</dbReference>
<name>A0A1H6Y858_9PSED</name>